<dbReference type="PANTHER" id="PTHR13513:SF9">
    <property type="entry name" value="E3 UBIQUITIN-PROTEIN LIGASE UBR7-RELATED"/>
    <property type="match status" value="1"/>
</dbReference>
<dbReference type="SMART" id="SM00396">
    <property type="entry name" value="ZnF_UBR1"/>
    <property type="match status" value="1"/>
</dbReference>
<accession>A0A8H7UA74</accession>
<evidence type="ECO:0000313" key="7">
    <source>
        <dbReference type="EMBL" id="KAG2172209.1"/>
    </source>
</evidence>
<sequence>MAENDNDKTVTAVEYLENQLALEKEAAEILPGKFENCTFKLGPIRQAVYACKTCSDLDPAHPAGMCYGCSIACHADHEVLELFPKRNFRCDCGLPDKFGGYTCHLDMDSKESARNEDNSYNHNFVGSYCRCNIQYDPEKEEGTMYQCVLCEDWFHDTCIGKVPSTDEWDDYICRECIAKYPFVVNVSDKRFILGIVEEDKVKQVLDQKRGLQNVDHLLAKSTLNDNEIGKRKMEDGTHANTGKKSKLEDGSAIIPDSGYSTANSRKEKHVDKFSNKIDLFLREGWREGLCRCDKCTHAYFDNHISFLLSGEKTYEPEEDEDAGSSIFEEGMKQLMRMDRVKAIESTIAYNTMASQIKEFLSDFKDTNKTVTKQDIEGFFARKLQERREQQK</sequence>
<dbReference type="PANTHER" id="PTHR13513">
    <property type="entry name" value="E3 UBIQUITIN-PROTEIN LIGASE UBR7"/>
    <property type="match status" value="1"/>
</dbReference>
<feature type="zinc finger region" description="UBR-type" evidence="4">
    <location>
        <begin position="35"/>
        <end position="108"/>
    </location>
</feature>
<evidence type="ECO:0000256" key="4">
    <source>
        <dbReference type="PROSITE-ProRule" id="PRU00508"/>
    </source>
</evidence>
<dbReference type="GO" id="GO:0005737">
    <property type="term" value="C:cytoplasm"/>
    <property type="evidence" value="ECO:0007669"/>
    <property type="project" value="TreeGrafter"/>
</dbReference>
<protein>
    <recommendedName>
        <fullName evidence="6">UBR-type domain-containing protein</fullName>
    </recommendedName>
</protein>
<evidence type="ECO:0000256" key="3">
    <source>
        <dbReference type="ARBA" id="ARBA00022833"/>
    </source>
</evidence>
<dbReference type="InterPro" id="IPR013083">
    <property type="entry name" value="Znf_RING/FYVE/PHD"/>
</dbReference>
<dbReference type="Pfam" id="PF02207">
    <property type="entry name" value="zf-UBR"/>
    <property type="match status" value="1"/>
</dbReference>
<dbReference type="GO" id="GO:0061630">
    <property type="term" value="F:ubiquitin protein ligase activity"/>
    <property type="evidence" value="ECO:0007669"/>
    <property type="project" value="InterPro"/>
</dbReference>
<keyword evidence="2" id="KW-0863">Zinc-finger</keyword>
<evidence type="ECO:0000259" key="6">
    <source>
        <dbReference type="PROSITE" id="PS51157"/>
    </source>
</evidence>
<keyword evidence="1" id="KW-0479">Metal-binding</keyword>
<feature type="domain" description="UBR-type" evidence="6">
    <location>
        <begin position="35"/>
        <end position="108"/>
    </location>
</feature>
<dbReference type="Gene3D" id="3.30.40.10">
    <property type="entry name" value="Zinc/RING finger domain, C3HC4 (zinc finger)"/>
    <property type="match status" value="1"/>
</dbReference>
<dbReference type="AlphaFoldDB" id="A0A8H7UA74"/>
<dbReference type="InterPro" id="IPR040204">
    <property type="entry name" value="UBR7"/>
</dbReference>
<dbReference type="OrthoDB" id="5795902at2759"/>
<evidence type="ECO:0000256" key="2">
    <source>
        <dbReference type="ARBA" id="ARBA00022771"/>
    </source>
</evidence>
<dbReference type="CDD" id="cd19677">
    <property type="entry name" value="UBR-box_UBR7"/>
    <property type="match status" value="1"/>
</dbReference>
<comment type="caution">
    <text evidence="7">The sequence shown here is derived from an EMBL/GenBank/DDBJ whole genome shotgun (WGS) entry which is preliminary data.</text>
</comment>
<dbReference type="CDD" id="cd15542">
    <property type="entry name" value="PHD_UBR7"/>
    <property type="match status" value="1"/>
</dbReference>
<dbReference type="InterPro" id="IPR047506">
    <property type="entry name" value="UBR7-like_UBR-box"/>
</dbReference>
<evidence type="ECO:0000313" key="8">
    <source>
        <dbReference type="Proteomes" id="UP000654370"/>
    </source>
</evidence>
<evidence type="ECO:0000256" key="5">
    <source>
        <dbReference type="SAM" id="MobiDB-lite"/>
    </source>
</evidence>
<dbReference type="SUPFAM" id="SSF57903">
    <property type="entry name" value="FYVE/PHD zinc finger"/>
    <property type="match status" value="1"/>
</dbReference>
<keyword evidence="3" id="KW-0862">Zinc</keyword>
<proteinExistence type="predicted"/>
<dbReference type="GO" id="GO:0008270">
    <property type="term" value="F:zinc ion binding"/>
    <property type="evidence" value="ECO:0007669"/>
    <property type="project" value="UniProtKB-KW"/>
</dbReference>
<dbReference type="InterPro" id="IPR011011">
    <property type="entry name" value="Znf_FYVE_PHD"/>
</dbReference>
<organism evidence="7 8">
    <name type="scientific">Mortierella isabellina</name>
    <name type="common">Filamentous fungus</name>
    <name type="synonym">Umbelopsis isabellina</name>
    <dbReference type="NCBI Taxonomy" id="91625"/>
    <lineage>
        <taxon>Eukaryota</taxon>
        <taxon>Fungi</taxon>
        <taxon>Fungi incertae sedis</taxon>
        <taxon>Mucoromycota</taxon>
        <taxon>Mucoromycotina</taxon>
        <taxon>Umbelopsidomycetes</taxon>
        <taxon>Umbelopsidales</taxon>
        <taxon>Umbelopsidaceae</taxon>
        <taxon>Umbelopsis</taxon>
    </lineage>
</organism>
<name>A0A8H7UA74_MORIS</name>
<gene>
    <name evidence="7" type="ORF">INT43_004750</name>
</gene>
<keyword evidence="8" id="KW-1185">Reference proteome</keyword>
<dbReference type="PROSITE" id="PS51157">
    <property type="entry name" value="ZF_UBR"/>
    <property type="match status" value="1"/>
</dbReference>
<reference evidence="7" key="1">
    <citation type="submission" date="2020-12" db="EMBL/GenBank/DDBJ databases">
        <title>Metabolic potential, ecology and presence of endohyphal bacteria is reflected in genomic diversity of Mucoromycotina.</title>
        <authorList>
            <person name="Muszewska A."/>
            <person name="Okrasinska A."/>
            <person name="Steczkiewicz K."/>
            <person name="Drgas O."/>
            <person name="Orlowska M."/>
            <person name="Perlinska-Lenart U."/>
            <person name="Aleksandrzak-Piekarczyk T."/>
            <person name="Szatraj K."/>
            <person name="Zielenkiewicz U."/>
            <person name="Pilsyk S."/>
            <person name="Malc E."/>
            <person name="Mieczkowski P."/>
            <person name="Kruszewska J.S."/>
            <person name="Biernat P."/>
            <person name="Pawlowska J."/>
        </authorList>
    </citation>
    <scope>NUCLEOTIDE SEQUENCE</scope>
    <source>
        <strain evidence="7">WA0000067209</strain>
    </source>
</reference>
<dbReference type="InterPro" id="IPR003126">
    <property type="entry name" value="Znf_UBR"/>
</dbReference>
<dbReference type="EMBL" id="JAEPQZ010000017">
    <property type="protein sequence ID" value="KAG2172209.1"/>
    <property type="molecule type" value="Genomic_DNA"/>
</dbReference>
<evidence type="ECO:0000256" key="1">
    <source>
        <dbReference type="ARBA" id="ARBA00022723"/>
    </source>
</evidence>
<dbReference type="Proteomes" id="UP000654370">
    <property type="component" value="Unassembled WGS sequence"/>
</dbReference>
<feature type="region of interest" description="Disordered" evidence="5">
    <location>
        <begin position="229"/>
        <end position="262"/>
    </location>
</feature>